<name>A0A0B6Y494_9EUPU</name>
<proteinExistence type="predicted"/>
<sequence length="116" mass="12655">LPILCELFSQSPEQPAIKNMSKLVIPSLITSSPATYSLGGQTQTIAHSSTISHDNGKHTDTIPTCTSPQKFENEWSFDLFSSSPDVNTDRRSPISNMSTGPVDYSFDICVTPDLFS</sequence>
<dbReference type="EMBL" id="HACG01003811">
    <property type="protein sequence ID" value="CEK50676.1"/>
    <property type="molecule type" value="Transcribed_RNA"/>
</dbReference>
<protein>
    <submittedName>
        <fullName evidence="1">Uncharacterized protein</fullName>
    </submittedName>
</protein>
<gene>
    <name evidence="1" type="primary">ORF11397</name>
</gene>
<accession>A0A0B6Y494</accession>
<feature type="non-terminal residue" evidence="1">
    <location>
        <position position="1"/>
    </location>
</feature>
<dbReference type="AlphaFoldDB" id="A0A0B6Y494"/>
<evidence type="ECO:0000313" key="1">
    <source>
        <dbReference type="EMBL" id="CEK50676.1"/>
    </source>
</evidence>
<reference evidence="1" key="1">
    <citation type="submission" date="2014-12" db="EMBL/GenBank/DDBJ databases">
        <title>Insight into the proteome of Arion vulgaris.</title>
        <authorList>
            <person name="Aradska J."/>
            <person name="Bulat T."/>
            <person name="Smidak R."/>
            <person name="Sarate P."/>
            <person name="Gangsoo J."/>
            <person name="Sialana F."/>
            <person name="Bilban M."/>
            <person name="Lubec G."/>
        </authorList>
    </citation>
    <scope>NUCLEOTIDE SEQUENCE</scope>
    <source>
        <tissue evidence="1">Skin</tissue>
    </source>
</reference>
<organism evidence="1">
    <name type="scientific">Arion vulgaris</name>
    <dbReference type="NCBI Taxonomy" id="1028688"/>
    <lineage>
        <taxon>Eukaryota</taxon>
        <taxon>Metazoa</taxon>
        <taxon>Spiralia</taxon>
        <taxon>Lophotrochozoa</taxon>
        <taxon>Mollusca</taxon>
        <taxon>Gastropoda</taxon>
        <taxon>Heterobranchia</taxon>
        <taxon>Euthyneura</taxon>
        <taxon>Panpulmonata</taxon>
        <taxon>Eupulmonata</taxon>
        <taxon>Stylommatophora</taxon>
        <taxon>Helicina</taxon>
        <taxon>Arionoidea</taxon>
        <taxon>Arionidae</taxon>
        <taxon>Arion</taxon>
    </lineage>
</organism>